<dbReference type="InterPro" id="IPR027385">
    <property type="entry name" value="Beta-barrel_OMP"/>
</dbReference>
<dbReference type="AlphaFoldDB" id="A0A4Q7DHN9"/>
<name>A0A4Q7DHN9_9PROT</name>
<sequence length="250" mass="26339">MKKLSLILLGALAAIQAAQAAPASFNGYYLGGQLGWTQRNDKTSIPGVDTTDSGVRFQQGASNKTKKANGLTYGLYTGYGHNNNGFYFGGEFSIEGDSASKNVSNGLAPTATALGVVTTGTGKIDTKYERGVVFGITPRLGAVIANENLIYAKLGLEFSRDKVKASYDASGRAAGTNYSRSGKVTASKNQFVFVPGIGYERAFGNLLARVEYGYNLGGKITTGNLINGVNSATTVKYTAHVVKFGLAHKF</sequence>
<comment type="subcellular location">
    <subcellularLocation>
        <location evidence="1">Membrane</location>
    </subcellularLocation>
</comment>
<evidence type="ECO:0000259" key="6">
    <source>
        <dbReference type="Pfam" id="PF13505"/>
    </source>
</evidence>
<gene>
    <name evidence="7" type="ORF">EQU50_05070</name>
</gene>
<dbReference type="PANTHER" id="PTHR34001:SF3">
    <property type="entry name" value="BLL7405 PROTEIN"/>
    <property type="match status" value="1"/>
</dbReference>
<dbReference type="EMBL" id="SCFB01000006">
    <property type="protein sequence ID" value="RZI45808.1"/>
    <property type="molecule type" value="Genomic_DNA"/>
</dbReference>
<reference evidence="7 8" key="1">
    <citation type="submission" date="2018-10" db="EMBL/GenBank/DDBJ databases">
        <title>An updated phylogeny of the Alphaproteobacteria reveals that the parasitic Rickettsiales and Holosporales have independent origins.</title>
        <authorList>
            <person name="Munoz-Gomez S.A."/>
            <person name="Hess S."/>
            <person name="Burger G."/>
            <person name="Lang B.F."/>
            <person name="Susko E."/>
            <person name="Slamovits C.H."/>
            <person name="Roger A.J."/>
        </authorList>
    </citation>
    <scope>NUCLEOTIDE SEQUENCE [LARGE SCALE GENOMIC DNA]</scope>
    <source>
        <strain evidence="7">HOLO01</strain>
    </source>
</reference>
<comment type="caution">
    <text evidence="7">The sequence shown here is derived from an EMBL/GenBank/DDBJ whole genome shotgun (WGS) entry which is preliminary data.</text>
</comment>
<keyword evidence="3" id="KW-0472">Membrane</keyword>
<accession>A0A4Q7DHN9</accession>
<dbReference type="RefSeq" id="WP_130154062.1">
    <property type="nucleotide sequence ID" value="NZ_SCFB01000006.1"/>
</dbReference>
<evidence type="ECO:0000313" key="7">
    <source>
        <dbReference type="EMBL" id="RZI45808.1"/>
    </source>
</evidence>
<keyword evidence="2 5" id="KW-0732">Signal</keyword>
<feature type="signal peptide" evidence="5">
    <location>
        <begin position="1"/>
        <end position="20"/>
    </location>
</feature>
<organism evidence="7 8">
    <name type="scientific">Candidatus Finniella inopinata</name>
    <dbReference type="NCBI Taxonomy" id="1696036"/>
    <lineage>
        <taxon>Bacteria</taxon>
        <taxon>Pseudomonadati</taxon>
        <taxon>Pseudomonadota</taxon>
        <taxon>Alphaproteobacteria</taxon>
        <taxon>Holosporales</taxon>
        <taxon>Candidatus Paracaedibacteraceae</taxon>
        <taxon>Candidatus Finniella</taxon>
    </lineage>
</organism>
<dbReference type="InterPro" id="IPR051692">
    <property type="entry name" value="OMP-like"/>
</dbReference>
<evidence type="ECO:0000256" key="2">
    <source>
        <dbReference type="ARBA" id="ARBA00022729"/>
    </source>
</evidence>
<dbReference type="Pfam" id="PF13505">
    <property type="entry name" value="OMP_b-brl"/>
    <property type="match status" value="1"/>
</dbReference>
<evidence type="ECO:0000256" key="4">
    <source>
        <dbReference type="ARBA" id="ARBA00038306"/>
    </source>
</evidence>
<feature type="domain" description="Outer membrane protein beta-barrel" evidence="6">
    <location>
        <begin position="8"/>
        <end position="250"/>
    </location>
</feature>
<dbReference type="InterPro" id="IPR011250">
    <property type="entry name" value="OMP/PagP_B-barrel"/>
</dbReference>
<evidence type="ECO:0000256" key="1">
    <source>
        <dbReference type="ARBA" id="ARBA00004370"/>
    </source>
</evidence>
<comment type="similarity">
    <text evidence="4">Belongs to the Omp25/RopB family.</text>
</comment>
<feature type="chain" id="PRO_5021004167" description="Outer membrane protein beta-barrel domain-containing protein" evidence="5">
    <location>
        <begin position="21"/>
        <end position="250"/>
    </location>
</feature>
<dbReference type="SUPFAM" id="SSF56925">
    <property type="entry name" value="OMPA-like"/>
    <property type="match status" value="1"/>
</dbReference>
<evidence type="ECO:0000256" key="5">
    <source>
        <dbReference type="SAM" id="SignalP"/>
    </source>
</evidence>
<evidence type="ECO:0000313" key="8">
    <source>
        <dbReference type="Proteomes" id="UP000293550"/>
    </source>
</evidence>
<dbReference type="GO" id="GO:0016020">
    <property type="term" value="C:membrane"/>
    <property type="evidence" value="ECO:0007669"/>
    <property type="project" value="UniProtKB-SubCell"/>
</dbReference>
<proteinExistence type="inferred from homology"/>
<evidence type="ECO:0000256" key="3">
    <source>
        <dbReference type="ARBA" id="ARBA00023136"/>
    </source>
</evidence>
<protein>
    <recommendedName>
        <fullName evidence="6">Outer membrane protein beta-barrel domain-containing protein</fullName>
    </recommendedName>
</protein>
<keyword evidence="8" id="KW-1185">Reference proteome</keyword>
<dbReference type="Gene3D" id="2.40.160.20">
    <property type="match status" value="1"/>
</dbReference>
<dbReference type="Proteomes" id="UP000293550">
    <property type="component" value="Unassembled WGS sequence"/>
</dbReference>
<dbReference type="PANTHER" id="PTHR34001">
    <property type="entry name" value="BLL7405 PROTEIN"/>
    <property type="match status" value="1"/>
</dbReference>